<gene>
    <name evidence="2" type="ORF">AMON00008_LOCUS32351</name>
</gene>
<name>A0A7S4UVE0_9DINO</name>
<reference evidence="2" key="1">
    <citation type="submission" date="2021-01" db="EMBL/GenBank/DDBJ databases">
        <authorList>
            <person name="Corre E."/>
            <person name="Pelletier E."/>
            <person name="Niang G."/>
            <person name="Scheremetjew M."/>
            <person name="Finn R."/>
            <person name="Kale V."/>
            <person name="Holt S."/>
            <person name="Cochrane G."/>
            <person name="Meng A."/>
            <person name="Brown T."/>
            <person name="Cohen L."/>
        </authorList>
    </citation>
    <scope>NUCLEOTIDE SEQUENCE</scope>
    <source>
        <strain evidence="2">CCMP3105</strain>
    </source>
</reference>
<feature type="compositionally biased region" description="Low complexity" evidence="1">
    <location>
        <begin position="127"/>
        <end position="136"/>
    </location>
</feature>
<organism evidence="2">
    <name type="scientific">Alexandrium monilatum</name>
    <dbReference type="NCBI Taxonomy" id="311494"/>
    <lineage>
        <taxon>Eukaryota</taxon>
        <taxon>Sar</taxon>
        <taxon>Alveolata</taxon>
        <taxon>Dinophyceae</taxon>
        <taxon>Gonyaulacales</taxon>
        <taxon>Pyrocystaceae</taxon>
        <taxon>Alexandrium</taxon>
    </lineage>
</organism>
<protein>
    <submittedName>
        <fullName evidence="2">Uncharacterized protein</fullName>
    </submittedName>
</protein>
<sequence>MAWVLRWVRSAGQQTFRGTRIEEYLDPEDSEPLKRRGNVAFNPAWYRNNQVPAEHHEEYQMDGLLPMAVPQDPQFQPLPPAPQRAPEGRNERQPGPLVAELLEPGGPADGAPRLPRLPDPEPPESPQAPRARSNSPPRRDLSPGRSRAGPSGSGR</sequence>
<proteinExistence type="predicted"/>
<evidence type="ECO:0000256" key="1">
    <source>
        <dbReference type="SAM" id="MobiDB-lite"/>
    </source>
</evidence>
<evidence type="ECO:0000313" key="2">
    <source>
        <dbReference type="EMBL" id="CAE4607994.1"/>
    </source>
</evidence>
<accession>A0A7S4UVE0</accession>
<feature type="region of interest" description="Disordered" evidence="1">
    <location>
        <begin position="56"/>
        <end position="155"/>
    </location>
</feature>
<feature type="compositionally biased region" description="Low complexity" evidence="1">
    <location>
        <begin position="143"/>
        <end position="155"/>
    </location>
</feature>
<dbReference type="EMBL" id="HBNR01046475">
    <property type="protein sequence ID" value="CAE4607994.1"/>
    <property type="molecule type" value="Transcribed_RNA"/>
</dbReference>
<dbReference type="AlphaFoldDB" id="A0A7S4UVE0"/>